<dbReference type="EMBL" id="OB660284">
    <property type="protein sequence ID" value="CAD7223978.1"/>
    <property type="molecule type" value="Genomic_DNA"/>
</dbReference>
<name>A0A7R8W365_9CRUS</name>
<organism evidence="1">
    <name type="scientific">Cyprideis torosa</name>
    <dbReference type="NCBI Taxonomy" id="163714"/>
    <lineage>
        <taxon>Eukaryota</taxon>
        <taxon>Metazoa</taxon>
        <taxon>Ecdysozoa</taxon>
        <taxon>Arthropoda</taxon>
        <taxon>Crustacea</taxon>
        <taxon>Oligostraca</taxon>
        <taxon>Ostracoda</taxon>
        <taxon>Podocopa</taxon>
        <taxon>Podocopida</taxon>
        <taxon>Cytherocopina</taxon>
        <taxon>Cytheroidea</taxon>
        <taxon>Cytherideidae</taxon>
        <taxon>Cyprideis</taxon>
    </lineage>
</organism>
<sequence>MEVELWYWLHQWKFEAGKEKFEPVIACAAAALGNPFKIAFTIFHLTCWVLTKTESLLETKRWTEAEGISSSGLRRTLFSRRTSPPVLRR</sequence>
<protein>
    <submittedName>
        <fullName evidence="1">Uncharacterized protein</fullName>
    </submittedName>
</protein>
<proteinExistence type="predicted"/>
<dbReference type="AlphaFoldDB" id="A0A7R8W365"/>
<reference evidence="1" key="1">
    <citation type="submission" date="2020-11" db="EMBL/GenBank/DDBJ databases">
        <authorList>
            <person name="Tran Van P."/>
        </authorList>
    </citation>
    <scope>NUCLEOTIDE SEQUENCE</scope>
</reference>
<gene>
    <name evidence="1" type="ORF">CTOB1V02_LOCUS1950</name>
</gene>
<accession>A0A7R8W365</accession>
<evidence type="ECO:0000313" key="1">
    <source>
        <dbReference type="EMBL" id="CAD7223978.1"/>
    </source>
</evidence>